<organism evidence="1">
    <name type="scientific">uncultured marine thaumarchaeote KM3_35_E05</name>
    <dbReference type="NCBI Taxonomy" id="1456134"/>
    <lineage>
        <taxon>Archaea</taxon>
        <taxon>Nitrososphaerota</taxon>
        <taxon>environmental samples</taxon>
    </lineage>
</organism>
<dbReference type="PANTHER" id="PTHR43169">
    <property type="entry name" value="EXSB FAMILY PROTEIN"/>
    <property type="match status" value="1"/>
</dbReference>
<accession>A0A075H211</accession>
<dbReference type="InterPro" id="IPR014729">
    <property type="entry name" value="Rossmann-like_a/b/a_fold"/>
</dbReference>
<dbReference type="PIRSF" id="PIRSF006661">
    <property type="entry name" value="PP-lp_UCP006661"/>
    <property type="match status" value="1"/>
</dbReference>
<dbReference type="CDD" id="cd01990">
    <property type="entry name" value="LarE-like"/>
    <property type="match status" value="1"/>
</dbReference>
<dbReference type="PANTHER" id="PTHR43169:SF2">
    <property type="entry name" value="NAD_GMP SYNTHASE DOMAIN-CONTAINING PROTEIN"/>
    <property type="match status" value="1"/>
</dbReference>
<dbReference type="NCBIfam" id="TIGR00268">
    <property type="entry name" value="ATP-dependent sacrificial sulfur transferase LarE"/>
    <property type="match status" value="1"/>
</dbReference>
<dbReference type="Pfam" id="PF06508">
    <property type="entry name" value="QueC"/>
    <property type="match status" value="1"/>
</dbReference>
<proteinExistence type="predicted"/>
<dbReference type="AlphaFoldDB" id="A0A075H211"/>
<dbReference type="InterPro" id="IPR018317">
    <property type="entry name" value="QueC"/>
</dbReference>
<dbReference type="InterPro" id="IPR005232">
    <property type="entry name" value="LarE"/>
</dbReference>
<reference evidence="1" key="1">
    <citation type="journal article" date="2014" name="Genome Biol. Evol.">
        <title>Pangenome evidence for extensive interdomain horizontal transfer affecting lineage core and shell genes in uncultured planktonic thaumarchaeota and euryarchaeota.</title>
        <authorList>
            <person name="Deschamps P."/>
            <person name="Zivanovic Y."/>
            <person name="Moreira D."/>
            <person name="Rodriguez-Valera F."/>
            <person name="Lopez-Garcia P."/>
        </authorList>
    </citation>
    <scope>NUCLEOTIDE SEQUENCE</scope>
</reference>
<name>A0A075H211_9ARCH</name>
<sequence>MKTQQLTKLLNWFDGKNSVLVALSGGVDSALVAYFAYAKLGKSAIAVTADYKTLAQEELEYAKKISLEIGIKHIVIEYNELANESFVKNDNNRCFYCRSELSEHLLQVAKEFETDMIVDGTNIDDLLDYRPGVLALHENGIRSPLAETGFSKKMVRETAKNVGLSVYDKPSNSCLASRIPWGQSVTAERLARIEIGEKIVKQLTGAKQVRVRDMNGIARIEVGADELSLLENNVVFQKIKNQLKLISFEDVSIDPEGYRPGKINVITN</sequence>
<dbReference type="InterPro" id="IPR052188">
    <property type="entry name" value="Ni-pincer_cofactor_biosynth"/>
</dbReference>
<dbReference type="SUPFAM" id="SSF52402">
    <property type="entry name" value="Adenine nucleotide alpha hydrolases-like"/>
    <property type="match status" value="1"/>
</dbReference>
<protein>
    <submittedName>
        <fullName evidence="1">ExsB family protein</fullName>
    </submittedName>
</protein>
<dbReference type="EMBL" id="KF900856">
    <property type="protein sequence ID" value="AIF09245.1"/>
    <property type="molecule type" value="Genomic_DNA"/>
</dbReference>
<dbReference type="GO" id="GO:0016783">
    <property type="term" value="F:sulfurtransferase activity"/>
    <property type="evidence" value="ECO:0007669"/>
    <property type="project" value="InterPro"/>
</dbReference>
<dbReference type="Gene3D" id="3.40.50.620">
    <property type="entry name" value="HUPs"/>
    <property type="match status" value="1"/>
</dbReference>
<evidence type="ECO:0000313" key="1">
    <source>
        <dbReference type="EMBL" id="AIF09245.1"/>
    </source>
</evidence>